<dbReference type="GO" id="GO:0007064">
    <property type="term" value="P:mitotic sister chromatid cohesion"/>
    <property type="evidence" value="ECO:0007669"/>
    <property type="project" value="InterPro"/>
</dbReference>
<dbReference type="PANTHER" id="PTHR28605:SF1">
    <property type="entry name" value="CHROMOSOME TRANSMISSION FIDELITY FACTOR 8"/>
    <property type="match status" value="1"/>
</dbReference>
<dbReference type="Proteomes" id="UP000053593">
    <property type="component" value="Unassembled WGS sequence"/>
</dbReference>
<dbReference type="OrthoDB" id="121932at2759"/>
<dbReference type="GO" id="GO:0003677">
    <property type="term" value="F:DNA binding"/>
    <property type="evidence" value="ECO:0007669"/>
    <property type="project" value="UniProtKB-KW"/>
</dbReference>
<evidence type="ECO:0008006" key="10">
    <source>
        <dbReference type="Google" id="ProtNLM"/>
    </source>
</evidence>
<dbReference type="GO" id="GO:0031390">
    <property type="term" value="C:Ctf18 RFC-like complex"/>
    <property type="evidence" value="ECO:0007669"/>
    <property type="project" value="InterPro"/>
</dbReference>
<reference evidence="8 9" key="1">
    <citation type="submission" date="2014-04" db="EMBL/GenBank/DDBJ databases">
        <title>Evolutionary Origins and Diversification of the Mycorrhizal Mutualists.</title>
        <authorList>
            <consortium name="DOE Joint Genome Institute"/>
            <consortium name="Mycorrhizal Genomics Consortium"/>
            <person name="Kohler A."/>
            <person name="Kuo A."/>
            <person name="Nagy L.G."/>
            <person name="Floudas D."/>
            <person name="Copeland A."/>
            <person name="Barry K.W."/>
            <person name="Cichocki N."/>
            <person name="Veneault-Fourrey C."/>
            <person name="LaButti K."/>
            <person name="Lindquist E.A."/>
            <person name="Lipzen A."/>
            <person name="Lundell T."/>
            <person name="Morin E."/>
            <person name="Murat C."/>
            <person name="Riley R."/>
            <person name="Ohm R."/>
            <person name="Sun H."/>
            <person name="Tunlid A."/>
            <person name="Henrissat B."/>
            <person name="Grigoriev I.V."/>
            <person name="Hibbett D.S."/>
            <person name="Martin F."/>
        </authorList>
    </citation>
    <scope>NUCLEOTIDE SEQUENCE [LARGE SCALE GENOMIC DNA]</scope>
    <source>
        <strain evidence="8 9">FD-317 M1</strain>
    </source>
</reference>
<dbReference type="EMBL" id="KN834809">
    <property type="protein sequence ID" value="KIK55170.1"/>
    <property type="molecule type" value="Genomic_DNA"/>
</dbReference>
<evidence type="ECO:0000256" key="5">
    <source>
        <dbReference type="ARBA" id="ARBA00023306"/>
    </source>
</evidence>
<sequence>MIIPISFPSSSSSSSSSETPKLPPSLAKISHDEVVLVELQGALELQSDPSSHPKERDGKFVGTLSIDEDLKRPTLRIGHHLLEGKIANLAKPLAVLHRARSNARAPVKSRTQTSSANTHEGEGEDEDEDVAMDTQAEEGAGNDEELVLDPSDIQWNAVAVIKRKIVFSKRPMVIVGRPS</sequence>
<organism evidence="8 9">
    <name type="scientific">Collybiopsis luxurians FD-317 M1</name>
    <dbReference type="NCBI Taxonomy" id="944289"/>
    <lineage>
        <taxon>Eukaryota</taxon>
        <taxon>Fungi</taxon>
        <taxon>Dikarya</taxon>
        <taxon>Basidiomycota</taxon>
        <taxon>Agaricomycotina</taxon>
        <taxon>Agaricomycetes</taxon>
        <taxon>Agaricomycetidae</taxon>
        <taxon>Agaricales</taxon>
        <taxon>Marasmiineae</taxon>
        <taxon>Omphalotaceae</taxon>
        <taxon>Collybiopsis</taxon>
        <taxon>Collybiopsis luxurians</taxon>
    </lineage>
</organism>
<keyword evidence="4" id="KW-0539">Nucleus</keyword>
<gene>
    <name evidence="8" type="ORF">GYMLUDRAFT_48141</name>
</gene>
<evidence type="ECO:0000313" key="8">
    <source>
        <dbReference type="EMBL" id="KIK55170.1"/>
    </source>
</evidence>
<feature type="region of interest" description="Disordered" evidence="7">
    <location>
        <begin position="100"/>
        <end position="130"/>
    </location>
</feature>
<dbReference type="Pfam" id="PF09696">
    <property type="entry name" value="Ctf8"/>
    <property type="match status" value="1"/>
</dbReference>
<evidence type="ECO:0000256" key="2">
    <source>
        <dbReference type="ARBA" id="ARBA00022705"/>
    </source>
</evidence>
<evidence type="ECO:0000256" key="4">
    <source>
        <dbReference type="ARBA" id="ARBA00023242"/>
    </source>
</evidence>
<keyword evidence="2" id="KW-0235">DNA replication</keyword>
<protein>
    <recommendedName>
        <fullName evidence="10">Chromosome transmission fidelity protein 8</fullName>
    </recommendedName>
</protein>
<accession>A0A0D0AX44</accession>
<proteinExistence type="inferred from homology"/>
<keyword evidence="5" id="KW-0131">Cell cycle</keyword>
<keyword evidence="3" id="KW-0238">DNA-binding</keyword>
<evidence type="ECO:0000256" key="7">
    <source>
        <dbReference type="SAM" id="MobiDB-lite"/>
    </source>
</evidence>
<evidence type="ECO:0000313" key="9">
    <source>
        <dbReference type="Proteomes" id="UP000053593"/>
    </source>
</evidence>
<dbReference type="InterPro" id="IPR018607">
    <property type="entry name" value="Ctf8"/>
</dbReference>
<keyword evidence="9" id="KW-1185">Reference proteome</keyword>
<evidence type="ECO:0000256" key="6">
    <source>
        <dbReference type="ARBA" id="ARBA00038447"/>
    </source>
</evidence>
<feature type="region of interest" description="Disordered" evidence="7">
    <location>
        <begin position="1"/>
        <end position="26"/>
    </location>
</feature>
<feature type="compositionally biased region" description="Polar residues" evidence="7">
    <location>
        <begin position="109"/>
        <end position="118"/>
    </location>
</feature>
<comment type="subcellular location">
    <subcellularLocation>
        <location evidence="1">Nucleus</location>
    </subcellularLocation>
</comment>
<evidence type="ECO:0000256" key="1">
    <source>
        <dbReference type="ARBA" id="ARBA00004123"/>
    </source>
</evidence>
<dbReference type="AlphaFoldDB" id="A0A0D0AX44"/>
<dbReference type="HOGENOM" id="CLU_066293_2_1_1"/>
<evidence type="ECO:0000256" key="3">
    <source>
        <dbReference type="ARBA" id="ARBA00023125"/>
    </source>
</evidence>
<dbReference type="PANTHER" id="PTHR28605">
    <property type="entry name" value="CTF8, CHROMOSOME TRANSMISSION FIDELITY FACTOR 8 HOMOLOG (S. CEREVISIAE)"/>
    <property type="match status" value="1"/>
</dbReference>
<name>A0A0D0AX44_9AGAR</name>
<dbReference type="GO" id="GO:0006260">
    <property type="term" value="P:DNA replication"/>
    <property type="evidence" value="ECO:0007669"/>
    <property type="project" value="UniProtKB-KW"/>
</dbReference>
<comment type="similarity">
    <text evidence="6">Belongs to the CTF8 family.</text>
</comment>